<name>W6YJH7_COCC2</name>
<organism evidence="2 3">
    <name type="scientific">Cochliobolus carbonum (strain 26-R-13)</name>
    <name type="common">Maize leaf spot fungus</name>
    <name type="synonym">Bipolaris zeicola</name>
    <dbReference type="NCBI Taxonomy" id="930089"/>
    <lineage>
        <taxon>Eukaryota</taxon>
        <taxon>Fungi</taxon>
        <taxon>Dikarya</taxon>
        <taxon>Ascomycota</taxon>
        <taxon>Pezizomycotina</taxon>
        <taxon>Dothideomycetes</taxon>
        <taxon>Pleosporomycetidae</taxon>
        <taxon>Pleosporales</taxon>
        <taxon>Pleosporineae</taxon>
        <taxon>Pleosporaceae</taxon>
        <taxon>Bipolaris</taxon>
    </lineage>
</organism>
<gene>
    <name evidence="2" type="ORF">COCCADRAFT_38447</name>
</gene>
<evidence type="ECO:0000313" key="2">
    <source>
        <dbReference type="EMBL" id="EUC31461.1"/>
    </source>
</evidence>
<accession>W6YJH7</accession>
<reference evidence="2 3" key="1">
    <citation type="journal article" date="2013" name="PLoS Genet.">
        <title>Comparative genome structure, secondary metabolite, and effector coding capacity across Cochliobolus pathogens.</title>
        <authorList>
            <person name="Condon B.J."/>
            <person name="Leng Y."/>
            <person name="Wu D."/>
            <person name="Bushley K.E."/>
            <person name="Ohm R.A."/>
            <person name="Otillar R."/>
            <person name="Martin J."/>
            <person name="Schackwitz W."/>
            <person name="Grimwood J."/>
            <person name="MohdZainudin N."/>
            <person name="Xue C."/>
            <person name="Wang R."/>
            <person name="Manning V.A."/>
            <person name="Dhillon B."/>
            <person name="Tu Z.J."/>
            <person name="Steffenson B.J."/>
            <person name="Salamov A."/>
            <person name="Sun H."/>
            <person name="Lowry S."/>
            <person name="LaButti K."/>
            <person name="Han J."/>
            <person name="Copeland A."/>
            <person name="Lindquist E."/>
            <person name="Barry K."/>
            <person name="Schmutz J."/>
            <person name="Baker S.E."/>
            <person name="Ciuffetti L.M."/>
            <person name="Grigoriev I.V."/>
            <person name="Zhong S."/>
            <person name="Turgeon B.G."/>
        </authorList>
    </citation>
    <scope>NUCLEOTIDE SEQUENCE [LARGE SCALE GENOMIC DNA]</scope>
    <source>
        <strain evidence="2 3">26-R-13</strain>
    </source>
</reference>
<protein>
    <submittedName>
        <fullName evidence="2">Uncharacterized protein</fullName>
    </submittedName>
</protein>
<sequence>MICALPILDLGCTTEKPRYGNGLGGSGDGGRPVQWDPTRGPLAPARDDSTPNGNIQVGNGAAVGNSSSSSNSNISSSSLCCACDDEYSQCALLHVS</sequence>
<dbReference type="RefSeq" id="XP_007714246.1">
    <property type="nucleotide sequence ID" value="XM_007716056.1"/>
</dbReference>
<dbReference type="GeneID" id="19148759"/>
<evidence type="ECO:0000313" key="3">
    <source>
        <dbReference type="Proteomes" id="UP000053841"/>
    </source>
</evidence>
<feature type="region of interest" description="Disordered" evidence="1">
    <location>
        <begin position="19"/>
        <end position="78"/>
    </location>
</feature>
<dbReference type="EMBL" id="KI964662">
    <property type="protein sequence ID" value="EUC31461.1"/>
    <property type="molecule type" value="Genomic_DNA"/>
</dbReference>
<feature type="compositionally biased region" description="Gly residues" evidence="1">
    <location>
        <begin position="21"/>
        <end position="30"/>
    </location>
</feature>
<evidence type="ECO:0000256" key="1">
    <source>
        <dbReference type="SAM" id="MobiDB-lite"/>
    </source>
</evidence>
<dbReference type="HOGENOM" id="CLU_2236110_0_0_1"/>
<dbReference type="OrthoDB" id="3692731at2759"/>
<proteinExistence type="predicted"/>
<dbReference type="Proteomes" id="UP000053841">
    <property type="component" value="Unassembled WGS sequence"/>
</dbReference>
<feature type="compositionally biased region" description="Low complexity" evidence="1">
    <location>
        <begin position="65"/>
        <end position="78"/>
    </location>
</feature>
<dbReference type="AlphaFoldDB" id="W6YJH7"/>
<dbReference type="KEGG" id="bze:COCCADRAFT_38447"/>
<keyword evidence="3" id="KW-1185">Reference proteome</keyword>